<dbReference type="PROSITE" id="PS50878">
    <property type="entry name" value="RT_POL"/>
    <property type="match status" value="1"/>
</dbReference>
<gene>
    <name evidence="11" type="ORF">V9T40_013727</name>
</gene>
<protein>
    <recommendedName>
        <fullName evidence="1">RNA-directed DNA polymerase</fullName>
        <ecNumber evidence="1">2.7.7.49</ecNumber>
    </recommendedName>
</protein>
<dbReference type="FunFam" id="3.30.70.270:FF:000020">
    <property type="entry name" value="Transposon Tf2-6 polyprotein-like Protein"/>
    <property type="match status" value="1"/>
</dbReference>
<feature type="compositionally biased region" description="Polar residues" evidence="8">
    <location>
        <begin position="146"/>
        <end position="165"/>
    </location>
</feature>
<dbReference type="InterPro" id="IPR043128">
    <property type="entry name" value="Rev_trsase/Diguanyl_cyclase"/>
</dbReference>
<dbReference type="PANTHER" id="PTHR37984">
    <property type="entry name" value="PROTEIN CBG26694"/>
    <property type="match status" value="1"/>
</dbReference>
<feature type="region of interest" description="Disordered" evidence="8">
    <location>
        <begin position="2133"/>
        <end position="2193"/>
    </location>
</feature>
<dbReference type="InterPro" id="IPR050951">
    <property type="entry name" value="Retrovirus_Pol_polyprotein"/>
</dbReference>
<dbReference type="SUPFAM" id="SSF53098">
    <property type="entry name" value="Ribonuclease H-like"/>
    <property type="match status" value="1"/>
</dbReference>
<evidence type="ECO:0000256" key="7">
    <source>
        <dbReference type="ARBA" id="ARBA00022918"/>
    </source>
</evidence>
<evidence type="ECO:0000256" key="5">
    <source>
        <dbReference type="ARBA" id="ARBA00022759"/>
    </source>
</evidence>
<comment type="caution">
    <text evidence="11">The sequence shown here is derived from an EMBL/GenBank/DDBJ whole genome shotgun (WGS) entry which is preliminary data.</text>
</comment>
<accession>A0AAN9Y1J6</accession>
<evidence type="ECO:0000256" key="3">
    <source>
        <dbReference type="ARBA" id="ARBA00022695"/>
    </source>
</evidence>
<dbReference type="EMBL" id="JBBCAQ010000033">
    <property type="protein sequence ID" value="KAK7582282.1"/>
    <property type="molecule type" value="Genomic_DNA"/>
</dbReference>
<dbReference type="InterPro" id="IPR036397">
    <property type="entry name" value="RNaseH_sf"/>
</dbReference>
<feature type="compositionally biased region" description="Basic residues" evidence="8">
    <location>
        <begin position="87"/>
        <end position="99"/>
    </location>
</feature>
<dbReference type="GO" id="GO:0042575">
    <property type="term" value="C:DNA polymerase complex"/>
    <property type="evidence" value="ECO:0007669"/>
    <property type="project" value="UniProtKB-ARBA"/>
</dbReference>
<dbReference type="Pfam" id="PF17921">
    <property type="entry name" value="Integrase_H2C2"/>
    <property type="match status" value="1"/>
</dbReference>
<feature type="compositionally biased region" description="Polar residues" evidence="8">
    <location>
        <begin position="322"/>
        <end position="333"/>
    </location>
</feature>
<keyword evidence="6" id="KW-0378">Hydrolase</keyword>
<evidence type="ECO:0000256" key="1">
    <source>
        <dbReference type="ARBA" id="ARBA00012493"/>
    </source>
</evidence>
<dbReference type="InterPro" id="IPR043502">
    <property type="entry name" value="DNA/RNA_pol_sf"/>
</dbReference>
<dbReference type="GO" id="GO:0003676">
    <property type="term" value="F:nucleic acid binding"/>
    <property type="evidence" value="ECO:0007669"/>
    <property type="project" value="InterPro"/>
</dbReference>
<dbReference type="Pfam" id="PF17917">
    <property type="entry name" value="RT_RNaseH"/>
    <property type="match status" value="1"/>
</dbReference>
<feature type="compositionally biased region" description="Low complexity" evidence="8">
    <location>
        <begin position="219"/>
        <end position="230"/>
    </location>
</feature>
<feature type="region of interest" description="Disordered" evidence="8">
    <location>
        <begin position="2277"/>
        <end position="2297"/>
    </location>
</feature>
<feature type="compositionally biased region" description="Basic and acidic residues" evidence="8">
    <location>
        <begin position="31"/>
        <end position="42"/>
    </location>
</feature>
<evidence type="ECO:0000259" key="10">
    <source>
        <dbReference type="PROSITE" id="PS50994"/>
    </source>
</evidence>
<dbReference type="Proteomes" id="UP001367676">
    <property type="component" value="Unassembled WGS sequence"/>
</dbReference>
<feature type="compositionally biased region" description="Low complexity" evidence="8">
    <location>
        <begin position="2148"/>
        <end position="2158"/>
    </location>
</feature>
<dbReference type="CDD" id="cd01647">
    <property type="entry name" value="RT_LTR"/>
    <property type="match status" value="1"/>
</dbReference>
<keyword evidence="2" id="KW-0808">Transferase</keyword>
<feature type="region of interest" description="Disordered" evidence="8">
    <location>
        <begin position="146"/>
        <end position="182"/>
    </location>
</feature>
<dbReference type="InterPro" id="IPR041373">
    <property type="entry name" value="RT_RNaseH"/>
</dbReference>
<dbReference type="PANTHER" id="PTHR37984:SF5">
    <property type="entry name" value="PROTEIN NYNRIN-LIKE"/>
    <property type="match status" value="1"/>
</dbReference>
<feature type="compositionally biased region" description="Polar residues" evidence="8">
    <location>
        <begin position="943"/>
        <end position="955"/>
    </location>
</feature>
<feature type="region of interest" description="Disordered" evidence="8">
    <location>
        <begin position="210"/>
        <end position="264"/>
    </location>
</feature>
<dbReference type="Gene3D" id="3.10.10.10">
    <property type="entry name" value="HIV Type 1 Reverse Transcriptase, subunit A, domain 1"/>
    <property type="match status" value="1"/>
</dbReference>
<feature type="region of interest" description="Disordered" evidence="8">
    <location>
        <begin position="916"/>
        <end position="955"/>
    </location>
</feature>
<keyword evidence="4" id="KW-0540">Nuclease</keyword>
<evidence type="ECO:0000256" key="4">
    <source>
        <dbReference type="ARBA" id="ARBA00022722"/>
    </source>
</evidence>
<evidence type="ECO:0000313" key="11">
    <source>
        <dbReference type="EMBL" id="KAK7582282.1"/>
    </source>
</evidence>
<dbReference type="InterPro" id="IPR012337">
    <property type="entry name" value="RNaseH-like_sf"/>
</dbReference>
<dbReference type="PROSITE" id="PS50994">
    <property type="entry name" value="INTEGRASE"/>
    <property type="match status" value="1"/>
</dbReference>
<reference evidence="11 12" key="1">
    <citation type="submission" date="2024-03" db="EMBL/GenBank/DDBJ databases">
        <title>Adaptation during the transition from Ophiocordyceps entomopathogen to insect associate is accompanied by gene loss and intensified selection.</title>
        <authorList>
            <person name="Ward C.M."/>
            <person name="Onetto C.A."/>
            <person name="Borneman A.R."/>
        </authorList>
    </citation>
    <scope>NUCLEOTIDE SEQUENCE [LARGE SCALE GENOMIC DNA]</scope>
    <source>
        <strain evidence="11">AWRI1</strain>
        <tissue evidence="11">Single Adult Female</tissue>
    </source>
</reference>
<evidence type="ECO:0000256" key="6">
    <source>
        <dbReference type="ARBA" id="ARBA00022801"/>
    </source>
</evidence>
<feature type="domain" description="Reverse transcriptase" evidence="9">
    <location>
        <begin position="1242"/>
        <end position="1420"/>
    </location>
</feature>
<keyword evidence="7" id="KW-0695">RNA-directed DNA polymerase</keyword>
<dbReference type="InterPro" id="IPR000477">
    <property type="entry name" value="RT_dom"/>
</dbReference>
<keyword evidence="5" id="KW-0255">Endonuclease</keyword>
<evidence type="ECO:0000313" key="12">
    <source>
        <dbReference type="Proteomes" id="UP001367676"/>
    </source>
</evidence>
<proteinExistence type="predicted"/>
<dbReference type="GO" id="GO:0004519">
    <property type="term" value="F:endonuclease activity"/>
    <property type="evidence" value="ECO:0007669"/>
    <property type="project" value="UniProtKB-KW"/>
</dbReference>
<feature type="compositionally biased region" description="Polar residues" evidence="8">
    <location>
        <begin position="2073"/>
        <end position="2093"/>
    </location>
</feature>
<dbReference type="GO" id="GO:0016787">
    <property type="term" value="F:hydrolase activity"/>
    <property type="evidence" value="ECO:0007669"/>
    <property type="project" value="UniProtKB-KW"/>
</dbReference>
<organism evidence="11 12">
    <name type="scientific">Parthenolecanium corni</name>
    <dbReference type="NCBI Taxonomy" id="536013"/>
    <lineage>
        <taxon>Eukaryota</taxon>
        <taxon>Metazoa</taxon>
        <taxon>Ecdysozoa</taxon>
        <taxon>Arthropoda</taxon>
        <taxon>Hexapoda</taxon>
        <taxon>Insecta</taxon>
        <taxon>Pterygota</taxon>
        <taxon>Neoptera</taxon>
        <taxon>Paraneoptera</taxon>
        <taxon>Hemiptera</taxon>
        <taxon>Sternorrhyncha</taxon>
        <taxon>Coccoidea</taxon>
        <taxon>Coccidae</taxon>
        <taxon>Parthenolecanium</taxon>
    </lineage>
</organism>
<name>A0AAN9Y1J6_9HEMI</name>
<dbReference type="InterPro" id="IPR041588">
    <property type="entry name" value="Integrase_H2C2"/>
</dbReference>
<dbReference type="Gene3D" id="1.10.340.70">
    <property type="match status" value="1"/>
</dbReference>
<dbReference type="SUPFAM" id="SSF56672">
    <property type="entry name" value="DNA/RNA polymerases"/>
    <property type="match status" value="1"/>
</dbReference>
<dbReference type="GO" id="GO:0003964">
    <property type="term" value="F:RNA-directed DNA polymerase activity"/>
    <property type="evidence" value="ECO:0007669"/>
    <property type="project" value="UniProtKB-KW"/>
</dbReference>
<dbReference type="CDD" id="cd09274">
    <property type="entry name" value="RNase_HI_RT_Ty3"/>
    <property type="match status" value="1"/>
</dbReference>
<dbReference type="InterPro" id="IPR001584">
    <property type="entry name" value="Integrase_cat-core"/>
</dbReference>
<dbReference type="Gene3D" id="3.30.70.270">
    <property type="match status" value="2"/>
</dbReference>
<feature type="domain" description="Integrase catalytic" evidence="10">
    <location>
        <begin position="1776"/>
        <end position="1942"/>
    </location>
</feature>
<dbReference type="GO" id="GO:0015074">
    <property type="term" value="P:DNA integration"/>
    <property type="evidence" value="ECO:0007669"/>
    <property type="project" value="InterPro"/>
</dbReference>
<feature type="region of interest" description="Disordered" evidence="8">
    <location>
        <begin position="2073"/>
        <end position="2118"/>
    </location>
</feature>
<keyword evidence="3" id="KW-0548">Nucleotidyltransferase</keyword>
<dbReference type="Gene3D" id="3.30.420.10">
    <property type="entry name" value="Ribonuclease H-like superfamily/Ribonuclease H"/>
    <property type="match status" value="1"/>
</dbReference>
<dbReference type="EC" id="2.7.7.49" evidence="1"/>
<evidence type="ECO:0000256" key="8">
    <source>
        <dbReference type="SAM" id="MobiDB-lite"/>
    </source>
</evidence>
<sequence>MSNPTYQISPSVSPSIDDETVRVNLSLTNEHSVEPPVGHHPDSASAANESDDERVASVHPMMTRNRTRNDPPASIWPMTGTPSNRGGRGRTPTRTRGRGRGFSPRPGAGRGFIPSKNLQNIQAEVHRHAEPNQFEDADPTQQSILHPQLNSRSNSSTDTVRNKTSIPMGAHTESTVPHPQNEILDRNQYEPYIPPHHREEPQARFSNEIRQENSGHQSGRGTRGTSFRGGANFRRYEIPDGNRNSTSRDRAHANEHEHARQQPTFKQQMLTLISSVNASLQTLNTRVEALETIRVPPEPRVQFGPIPNPAESRRSSASPASHNFQPNHSSTQRLPGESSYARLPRMPRMNTYTFEAPAEDDEADDTTNTNRSRRTRERMWRSVFQHYAGDVSPESSFVLEELEVSNSVSDSITKAFLRKKNLESYRGDNDSRTICEFIREFDRAFPQMPDNRNRCDMLRAHIDEKSCKWTKQTFAMHLDYLALCLHLLKLYWRPQIRHQVYGQFIKEAYDERAKPTFEDYVSERYYQVLDTQMMSQAEIMIEFQHKCPPRLAMILTPDYFIDFPTLSSQLMLDAVLRYEKNRLRVFGHLQLTPYYSQNKPGYSQAAGRGSPTSIITEKKTFKKFARPANTVNAVEANADENNGYQSDVEDFIDYGGYELYFADVEEEEEIAEENDTSEAIEEGKIEGVQIMKSTPTMTIPKWKDHEVIGDSAGLMFFKANPGETNFTTALRRTYDFQLLNESIELGNLRDKIRKVDRRINRKVLIILSGQELMLNPVKLTISETLRDLYFELFQHHSAIEIIMAKPMPLPEISEKYWTAFSVVNAAYYHTQQELPTPYQDKVLLLETYKTLGKIDPDKSKKANLYFMTKEGAPRITINEGSYQTVKKPDSEEEYITWSTSAVKRFNSLLTLELEARNKKEDTSQPLQSKSKIAEIKEPEAPSQAPTIQEIGNPSSNGEEFEFLGNQYCINEIGNDVHSLCWSSEDEDDDLDRADAPVVADENDEIIVRPRLVEPRMITGFIGNTRANIFCDDGSIASFASKSFVEKIIRENPTMKVVQFSQKPQIYGLAEPGKNMKKIDTLVHLRIQLRNGNDHREFQLLAEMPEVFGHDIMFGRNTYDVLRIAYDYDTSEMTFGCKKFQDFRVAMRAPFLCSEIALPASGLLQDIEEILSGIVSPDKIKRLLHEIFHRFAKIFDVDNLGRCSMYTHDFNLNAERIKSFQPKIYPIPQCEQEKFREILKQWVARTTVRDSTARFRSPILMVKKKNGERRPCIDFRELNKALEARGETVPNIAELKSRFHGAQHFSKLDFKEGFLQIPLGESSKQYTAFSFEGKIYEFNVTPYGTMQSSQSFIKALQAVFHDMEDFIAVYVDDVLVYSKTEEDHVRHLDLVFTRIQEANMTLNPKKCDFFRTEVPYLGFIVSDEGIRADPERIQGLLNIPPPKDLRRMQSFLGLVNFYRDHIPGCAIICEPLHRLTHKDTPFAWGELQERSFEMLKSRIAQHILLTHPDFNKPFYVQTDASLYGIGGYVYQLTDENKPVIVAICSRLLNRAERNYGTYERELLALVYTIRKYYYMLLGHSIYLITDHQALVHLKGENNFKERLNRWRIELQNFNIVNICHVPGDKNIIADTLSRFHKDFIVDTKALYKTPSVNVIMRTHNGDYNLADVLAQLPQEQRCDPETKQHIELAQQNAFSRFRMREGVLEYKNRDGKFRTYVPERWRDYLINQYHLQSQHVGIVKTITILRRQFDWPGLSSDVRHAIRQCKECNLCKRRNLIPQGPQFNSIALEKNDYIAVDYFGPLPGARAGLSKILVVMDIFTKFVRLYPVKLMTTDATLKAMDKYVNEFGAPKRILSDNSRQFDNDRWRQYWQAKGTDTKFIAVYRPASNPCERVMATLGDMLRLYSRDKHRRWPNLIVDIQNRINNVEHITTGVMPCLLQLKRKPKMENIHELESATDEELFLGEERAKVNIEKAIAQRQAAHIKKHQRQFELSRGHVVYMAFTGPPGIPGCMNCAARQKEVDDMTLMVQASIGEQRRLKEMRDACASELHKANMEIVRLTELIDTMDRAHQTCTQSMYHSSQPEQHQPSPTDYNQPLDLASGHTPDPRRMSVDSSTLEQRIDDLIASQRFVEEQYRAKRPPQPVNDNQSSRSAIKQSSSVHSEPNLARPDRPRVRFTMDANPSTSAFPAPPTVPVQQLPRENLVVQYRPDQGQRAVTPVQPAAQQQVERRAPANVNYTSQAAHLQRLNRAGQAAVPQDNLQEQTGLFQAIMAYRFQSGTPDRRTPRAEHPSRHIPISPGVSRLDRDLMRNIRRRALELADQERQVLIREGRRVASDYNRASMVDRLRYPRIIVQYNLVGHPLGVHLTVSNIKVDRRFRCWIDTRPQAISMASYDLFHADESLQHFANPPFAHYPYLDANEELASDDASINLRIVRELREIIIPISLTRSWTKDRIIIALDDLKSFITQIDTEHQTLTLRYSAEVEREQEYFFAEQRLLNSHDPARSDVGRALQSRNNDCHLRNVIRWKQQGQQG</sequence>
<dbReference type="Pfam" id="PF00078">
    <property type="entry name" value="RVT_1"/>
    <property type="match status" value="1"/>
</dbReference>
<feature type="compositionally biased region" description="Basic and acidic residues" evidence="8">
    <location>
        <begin position="2279"/>
        <end position="2290"/>
    </location>
</feature>
<feature type="region of interest" description="Disordered" evidence="8">
    <location>
        <begin position="298"/>
        <end position="374"/>
    </location>
</feature>
<keyword evidence="12" id="KW-1185">Reference proteome</keyword>
<evidence type="ECO:0000256" key="2">
    <source>
        <dbReference type="ARBA" id="ARBA00022679"/>
    </source>
</evidence>
<evidence type="ECO:0000259" key="9">
    <source>
        <dbReference type="PROSITE" id="PS50878"/>
    </source>
</evidence>
<feature type="compositionally biased region" description="Basic and acidic residues" evidence="8">
    <location>
        <begin position="234"/>
        <end position="260"/>
    </location>
</feature>
<dbReference type="Pfam" id="PF00665">
    <property type="entry name" value="rve"/>
    <property type="match status" value="1"/>
</dbReference>
<feature type="region of interest" description="Disordered" evidence="8">
    <location>
        <begin position="27"/>
        <end position="113"/>
    </location>
</feature>